<keyword evidence="2 5" id="KW-0812">Transmembrane</keyword>
<dbReference type="GO" id="GO:0005886">
    <property type="term" value="C:plasma membrane"/>
    <property type="evidence" value="ECO:0007669"/>
    <property type="project" value="InterPro"/>
</dbReference>
<keyword evidence="4 5" id="KW-0472">Membrane</keyword>
<dbReference type="PANTHER" id="PTHR36985">
    <property type="entry name" value="TRANSLOCATION AND ASSEMBLY MODULE SUBUNIT TAMB"/>
    <property type="match status" value="1"/>
</dbReference>
<reference evidence="7 8" key="1">
    <citation type="submission" date="2020-10" db="EMBL/GenBank/DDBJ databases">
        <title>Connecting structure to function with the recovery of over 1000 high-quality activated sludge metagenome-assembled genomes encoding full-length rRNA genes using long-read sequencing.</title>
        <authorList>
            <person name="Singleton C.M."/>
            <person name="Petriglieri F."/>
            <person name="Kristensen J.M."/>
            <person name="Kirkegaard R.H."/>
            <person name="Michaelsen T.Y."/>
            <person name="Andersen M.H."/>
            <person name="Karst S.M."/>
            <person name="Dueholm M.S."/>
            <person name="Nielsen P.H."/>
            <person name="Albertsen M."/>
        </authorList>
    </citation>
    <scope>NUCLEOTIDE SEQUENCE [LARGE SCALE GENOMIC DNA]</scope>
    <source>
        <strain evidence="7">Ribe_18-Q3-R11-54_BAT3C.373</strain>
    </source>
</reference>
<comment type="subcellular location">
    <subcellularLocation>
        <location evidence="1">Membrane</location>
        <topology evidence="1">Single-pass membrane protein</topology>
    </subcellularLocation>
</comment>
<comment type="caution">
    <text evidence="7">The sequence shown here is derived from an EMBL/GenBank/DDBJ whole genome shotgun (WGS) entry which is preliminary data.</text>
</comment>
<gene>
    <name evidence="7" type="ORF">IPO85_18455</name>
</gene>
<dbReference type="GO" id="GO:0009306">
    <property type="term" value="P:protein secretion"/>
    <property type="evidence" value="ECO:0007669"/>
    <property type="project" value="InterPro"/>
</dbReference>
<dbReference type="Proteomes" id="UP000808349">
    <property type="component" value="Unassembled WGS sequence"/>
</dbReference>
<keyword evidence="3 5" id="KW-1133">Transmembrane helix</keyword>
<dbReference type="PANTHER" id="PTHR36985:SF1">
    <property type="entry name" value="TRANSLOCATION AND ASSEMBLY MODULE SUBUNIT TAMB"/>
    <property type="match status" value="1"/>
</dbReference>
<organism evidence="7 8">
    <name type="scientific">Candidatus Defluviibacterium haderslevense</name>
    <dbReference type="NCBI Taxonomy" id="2981993"/>
    <lineage>
        <taxon>Bacteria</taxon>
        <taxon>Pseudomonadati</taxon>
        <taxon>Bacteroidota</taxon>
        <taxon>Saprospiria</taxon>
        <taxon>Saprospirales</taxon>
        <taxon>Saprospiraceae</taxon>
        <taxon>Candidatus Defluviibacterium</taxon>
    </lineage>
</organism>
<evidence type="ECO:0000313" key="8">
    <source>
        <dbReference type="Proteomes" id="UP000808349"/>
    </source>
</evidence>
<evidence type="ECO:0000313" key="7">
    <source>
        <dbReference type="EMBL" id="MBK9719455.1"/>
    </source>
</evidence>
<feature type="domain" description="Translocation and assembly module TamB C-terminal" evidence="6">
    <location>
        <begin position="1137"/>
        <end position="1527"/>
    </location>
</feature>
<dbReference type="Pfam" id="PF04357">
    <property type="entry name" value="TamB"/>
    <property type="match status" value="1"/>
</dbReference>
<feature type="transmembrane region" description="Helical" evidence="5">
    <location>
        <begin position="20"/>
        <end position="42"/>
    </location>
</feature>
<proteinExistence type="predicted"/>
<evidence type="ECO:0000256" key="5">
    <source>
        <dbReference type="SAM" id="Phobius"/>
    </source>
</evidence>
<name>A0A9D7XFZ5_9BACT</name>
<evidence type="ECO:0000256" key="1">
    <source>
        <dbReference type="ARBA" id="ARBA00004167"/>
    </source>
</evidence>
<protein>
    <submittedName>
        <fullName evidence="7">Translocation/assembly module TamB domain-containing protein</fullName>
    </submittedName>
</protein>
<dbReference type="InterPro" id="IPR007452">
    <property type="entry name" value="TamB_C"/>
</dbReference>
<evidence type="ECO:0000256" key="2">
    <source>
        <dbReference type="ARBA" id="ARBA00022692"/>
    </source>
</evidence>
<accession>A0A9D7XFZ5</accession>
<dbReference type="EMBL" id="JADKFW010000021">
    <property type="protein sequence ID" value="MBK9719455.1"/>
    <property type="molecule type" value="Genomic_DNA"/>
</dbReference>
<sequence>MLEKQEKKYQQQILRRFKGLLRGMGLILFILSLIFIVGFFLLSSSRIQDWSKNQLLVYLSTKIQNKFELGQVEIDLFHGGVITNLIIYDHHHDTLLYAAKVNVNFKKDLSSLFKNELSISDVILDQGVFKIISYQGEEYNSLNWFIKHISKTKSSSAANPFKFSLQSVLLKSFRHYRDRQGSGIKEHYYVSTGEIEVNKLDFNANYLELKNVKANHAVVEIKHYAVQPLAAKKIISIVQDTSYYCSNPFIVYCHHAEVEESAFYLNKSLTNEDLDTSMPYVDFNHFFVNHINTKLESFLFNDLNFEGQLKTFNAKINNQFNIQSFSVGQFNVNDKKASIEQFELKTDHSWIRDSLYLSYSKYTDFKSFNDKIYIDHYAHDARIAILDIQYFSKALTNNKFFITNRNESLNYSGRVLGKINGLKFIDFTANIGSEFEFTGDISSRNLTKKGNELLNIRINKLKTSLPFISTIIPGLKMPDLYNKIGKFQFVGAFDGYFEDFVSYGLFETELGNVRSDLRLNLRPGKEKATFSGSISLEHFALGSLLNIKDLKEVSLKAQIRNGTGLTIDKLSADLEANFQSISFRHYIYRNASFNGKVNQNLLDGEVKIKDTNLDLVFNGKLSNLKDNPSFVFDMKINKADLKALNLTQESYIVSADISSDFKSLELDKVRGEIKLEKAMIYDYAKNRILNLGSISINQNRKDAKSHLLIDSDPLHVDLLGDYKLKSLFNVIMTHFDHNYHDVLSTIKIPFEEDHSIADFNLSIQGKSINRIFLFFDIPIKLNTVNLELTHDGNANVQNIKGDLPELIVNDIKFVNGNINLVSKNSVLNSQFNFESIYFKQNKLFTAISISPKIENNKLSTTLFAMDSTGVKPAYDLGFIIDFFSDHKLVYMDRNALMIQGLQWFVNPEAKLELFENGFKIANFEVSDTIRSIRVEDINQSGIKLIAENFNLSFLNTFIYNKSVRMEGFFNSEIIVPSLKTLKDITGQISISNYRINANNYGRINLAFELKDPYKPLEITIENNYKECYLTGQGTLNLPLVSNYTLPKFDFHFDFKTSGFPISFLENFMTSISKTKGTLQGNMSLDFKDRILTSNGVLEAQRGSTKINYLNTEYTFDKEEVIFKEDEFVFKNTTIYDELKNPIAVNGTIRHENFKRFFMDVDMAANQALVLNTKKGDNIYFYGYGILDFVSTFKGPTWSMDMNIIGKSKKGSKLVIPMRYDQDAGDTKFVRFKHKNANEFISTKVNQSIKGLSVKMNIEITEEAEISIVFDELTGDILRSNGRGNLQIAALRDNTFTIKGNYEVVQGQYLFTLFNFVNKPFKLKRGGTILWSGDPLDADINLEASYEGLNVSPSILLQEYLTTDVQREEARRRTKVDLTMILTGSLLKPDINFRLGFPELTGTLKNLSENKVRELEQNPDELNQQVAALVALRTFIGAKDVGVGSIGKTTINTMSEFLSNQLSVFVSSLLSEAFEGVDFISGIDVNVLYDQADATSLTQSTGNDVAVNFQSRLWDDKLAVTLGGNYNSAPTTLKSNYFNPETVIEWNTPIPGLKLRVYYKGVDSIEGVKHKVGSGITYRKEFDSLGDFKNGIKNQRDNRKNKKL</sequence>
<evidence type="ECO:0000259" key="6">
    <source>
        <dbReference type="Pfam" id="PF04357"/>
    </source>
</evidence>
<evidence type="ECO:0000256" key="3">
    <source>
        <dbReference type="ARBA" id="ARBA00022989"/>
    </source>
</evidence>
<evidence type="ECO:0000256" key="4">
    <source>
        <dbReference type="ARBA" id="ARBA00023136"/>
    </source>
</evidence>